<evidence type="ECO:0000313" key="2">
    <source>
        <dbReference type="EMBL" id="KAG6947013.1"/>
    </source>
</evidence>
<feature type="region of interest" description="Disordered" evidence="1">
    <location>
        <begin position="77"/>
        <end position="116"/>
    </location>
</feature>
<name>A0A8T1TSB5_9STRA</name>
<dbReference type="Proteomes" id="UP000688947">
    <property type="component" value="Unassembled WGS sequence"/>
</dbReference>
<comment type="caution">
    <text evidence="2">The sequence shown here is derived from an EMBL/GenBank/DDBJ whole genome shotgun (WGS) entry which is preliminary data.</text>
</comment>
<proteinExistence type="predicted"/>
<feature type="region of interest" description="Disordered" evidence="1">
    <location>
        <begin position="185"/>
        <end position="207"/>
    </location>
</feature>
<sequence>MTAQMAAPNNTTNMTTNDEAPVATMAMALPTKLRGALVNDNGSGGECEGATPIQVSDGGDGGESEVVTPVNNAGITDTILSDDVDGGERKGVAPTATSSNRKRDDECDDATTSETVTVSDHTDGATYTVTSNLPMNTSTAAVDVTASVLPEAPDTEKPRCMATDKCNDGNNADGAANDEWGLDMASQKTGTSRDVGGTVGERGDGRQVDKRRDHTMVEVEPHHSEAAEYGEGPVTTLGKPEESTTGQVAQMGVNGHPKTKGKFKARTWAQILKGTHPLHAYGLQSTRDRDWTGPEDPALTPEQQELVDAAQATTAVHDDDHLWELTPLEDRAFRPYLRGEIELRHPPGFLKATLSVMQRAIIEDFHIKDVKRFSYDGRHTLTVVFYPACLAHFWAGTTLRVQMSTTTLLDTNRNPMLPATGTYSTAQLKQQYAVRVLGVSSLSLVDITLAMADIAQCGVLDVEAPRTEALDIVHNGYFLIRFAQMECPLGLQNVTHIDLNGTAVLVHHFQTNMRIPCYKCFSARHNAGRRKVPVANLDAARKRLQGRYTGTISHYETTPIMEYNHPDATSLQSFLKELQFRAEELVTPSTGPSPPYTTMEAVEYEEAGLDDFMLPAGWVADPAS</sequence>
<protein>
    <submittedName>
        <fullName evidence="2">Uncharacterized protein</fullName>
    </submittedName>
</protein>
<feature type="region of interest" description="Disordered" evidence="1">
    <location>
        <begin position="223"/>
        <end position="260"/>
    </location>
</feature>
<gene>
    <name evidence="2" type="ORF">JG687_00016377</name>
</gene>
<dbReference type="OrthoDB" id="128118at2759"/>
<reference evidence="2" key="1">
    <citation type="submission" date="2021-01" db="EMBL/GenBank/DDBJ databases">
        <title>Phytophthora aleatoria, a newly-described species from Pinus radiata is distinct from Phytophthora cactorum isolates based on comparative genomics.</title>
        <authorList>
            <person name="Mcdougal R."/>
            <person name="Panda P."/>
            <person name="Williams N."/>
            <person name="Studholme D.J."/>
        </authorList>
    </citation>
    <scope>NUCLEOTIDE SEQUENCE</scope>
    <source>
        <strain evidence="2">NZFS 3830</strain>
    </source>
</reference>
<dbReference type="VEuPathDB" id="FungiDB:PC110_g10877"/>
<dbReference type="AlphaFoldDB" id="A0A8T1TSB5"/>
<accession>A0A8T1TSB5</accession>
<dbReference type="EMBL" id="JAENGZ010001637">
    <property type="protein sequence ID" value="KAG6947013.1"/>
    <property type="molecule type" value="Genomic_DNA"/>
</dbReference>
<evidence type="ECO:0000256" key="1">
    <source>
        <dbReference type="SAM" id="MobiDB-lite"/>
    </source>
</evidence>
<organism evidence="2 3">
    <name type="scientific">Phytophthora cactorum</name>
    <dbReference type="NCBI Taxonomy" id="29920"/>
    <lineage>
        <taxon>Eukaryota</taxon>
        <taxon>Sar</taxon>
        <taxon>Stramenopiles</taxon>
        <taxon>Oomycota</taxon>
        <taxon>Peronosporomycetes</taxon>
        <taxon>Peronosporales</taxon>
        <taxon>Peronosporaceae</taxon>
        <taxon>Phytophthora</taxon>
    </lineage>
</organism>
<dbReference type="VEuPathDB" id="FungiDB:PC110_g10878"/>
<evidence type="ECO:0000313" key="3">
    <source>
        <dbReference type="Proteomes" id="UP000688947"/>
    </source>
</evidence>